<name>A0A540V9B1_9CHLR</name>
<dbReference type="Pfam" id="PF03713">
    <property type="entry name" value="DUF305"/>
    <property type="match status" value="1"/>
</dbReference>
<sequence>MNDSYKKLTLALAINGVVMFFLTYALIAQLDHFYVNINRVYMALMMVAPMVVVMVLVMRSMYPNKALNYALVAGSALAFVLIFSLARMQVPVGNEQFLRSMIPHHSSAILMCEQSTITDPEIVSLCEQIVEAQREEIAQMKQILTRY</sequence>
<keyword evidence="1" id="KW-0812">Transmembrane</keyword>
<organism evidence="3 4">
    <name type="scientific">Litorilinea aerophila</name>
    <dbReference type="NCBI Taxonomy" id="1204385"/>
    <lineage>
        <taxon>Bacteria</taxon>
        <taxon>Bacillati</taxon>
        <taxon>Chloroflexota</taxon>
        <taxon>Caldilineae</taxon>
        <taxon>Caldilineales</taxon>
        <taxon>Caldilineaceae</taxon>
        <taxon>Litorilinea</taxon>
    </lineage>
</organism>
<reference evidence="3 4" key="1">
    <citation type="submission" date="2019-06" db="EMBL/GenBank/DDBJ databases">
        <title>Genome sequence of Litorilinea aerophila BAA-2444.</title>
        <authorList>
            <person name="Maclea K.S."/>
            <person name="Maurais E.G."/>
            <person name="Iannazzi L.C."/>
        </authorList>
    </citation>
    <scope>NUCLEOTIDE SEQUENCE [LARGE SCALE GENOMIC DNA]</scope>
    <source>
        <strain evidence="3 4">ATCC BAA-2444</strain>
    </source>
</reference>
<proteinExistence type="predicted"/>
<evidence type="ECO:0000256" key="1">
    <source>
        <dbReference type="SAM" id="Phobius"/>
    </source>
</evidence>
<dbReference type="AlphaFoldDB" id="A0A540V9B1"/>
<keyword evidence="1" id="KW-1133">Transmembrane helix</keyword>
<comment type="caution">
    <text evidence="3">The sequence shown here is derived from an EMBL/GenBank/DDBJ whole genome shotgun (WGS) entry which is preliminary data.</text>
</comment>
<dbReference type="InParanoid" id="A0A540V9B1"/>
<evidence type="ECO:0000313" key="3">
    <source>
        <dbReference type="EMBL" id="TQE93338.1"/>
    </source>
</evidence>
<keyword evidence="1" id="KW-0472">Membrane</keyword>
<evidence type="ECO:0000259" key="2">
    <source>
        <dbReference type="Pfam" id="PF03713"/>
    </source>
</evidence>
<dbReference type="EMBL" id="VIGC01000042">
    <property type="protein sequence ID" value="TQE93338.1"/>
    <property type="molecule type" value="Genomic_DNA"/>
</dbReference>
<dbReference type="Proteomes" id="UP000317371">
    <property type="component" value="Unassembled WGS sequence"/>
</dbReference>
<feature type="transmembrane region" description="Helical" evidence="1">
    <location>
        <begin position="66"/>
        <end position="86"/>
    </location>
</feature>
<dbReference type="Gene3D" id="1.20.1260.10">
    <property type="match status" value="1"/>
</dbReference>
<keyword evidence="4" id="KW-1185">Reference proteome</keyword>
<dbReference type="InterPro" id="IPR012347">
    <property type="entry name" value="Ferritin-like"/>
</dbReference>
<dbReference type="InterPro" id="IPR005183">
    <property type="entry name" value="DUF305_CopM-like"/>
</dbReference>
<accession>A0A540V9B1</accession>
<gene>
    <name evidence="3" type="ORF">FKZ61_21770</name>
</gene>
<protein>
    <submittedName>
        <fullName evidence="3">DUF305 domain-containing protein</fullName>
    </submittedName>
</protein>
<feature type="domain" description="DUF305" evidence="2">
    <location>
        <begin position="85"/>
        <end position="144"/>
    </location>
</feature>
<feature type="transmembrane region" description="Helical" evidence="1">
    <location>
        <begin position="40"/>
        <end position="59"/>
    </location>
</feature>
<dbReference type="RefSeq" id="WP_141612281.1">
    <property type="nucleotide sequence ID" value="NZ_VIGC02000042.1"/>
</dbReference>
<feature type="transmembrane region" description="Helical" evidence="1">
    <location>
        <begin position="7"/>
        <end position="28"/>
    </location>
</feature>
<evidence type="ECO:0000313" key="4">
    <source>
        <dbReference type="Proteomes" id="UP000317371"/>
    </source>
</evidence>
<dbReference type="OrthoDB" id="517560at2"/>